<dbReference type="InterPro" id="IPR034601">
    <property type="entry name" value="LAMTOR4"/>
</dbReference>
<dbReference type="PANTHER" id="PTHR33967">
    <property type="entry name" value="RAGULATOR COMPLEX PROTEIN LAMTOR4"/>
    <property type="match status" value="1"/>
</dbReference>
<evidence type="ECO:0000256" key="3">
    <source>
        <dbReference type="ARBA" id="ARBA00023228"/>
    </source>
</evidence>
<dbReference type="GO" id="GO:0071986">
    <property type="term" value="C:Ragulator complex"/>
    <property type="evidence" value="ECO:0007669"/>
    <property type="project" value="InterPro"/>
</dbReference>
<comment type="subcellular location">
    <subcellularLocation>
        <location evidence="1">Lysosome</location>
    </subcellularLocation>
</comment>
<reference evidence="5" key="2">
    <citation type="submission" date="2020-05" db="UniProtKB">
        <authorList>
            <consortium name="EnsemblMetazoa"/>
        </authorList>
    </citation>
    <scope>IDENTIFICATION</scope>
    <source>
        <strain evidence="5">IAEA</strain>
    </source>
</reference>
<name>A0A1A9W742_9MUSC</name>
<protein>
    <recommendedName>
        <fullName evidence="4">Late endosomal/lysosomal adaptor and MAPK and MTOR activator 4</fullName>
    </recommendedName>
</protein>
<dbReference type="GO" id="GO:0032008">
    <property type="term" value="P:positive regulation of TOR signaling"/>
    <property type="evidence" value="ECO:0007669"/>
    <property type="project" value="InterPro"/>
</dbReference>
<sequence length="160" mass="18385">MNRLNNQIGYLILKEDGALLESGGELENDEKRANIFQGLLNITESIDENFMPKNGCERVSIVYEDHSYNICMSNRRIFIVKLRNTMSNVGIISNSNEGNVFSSSEKSPRAVCCAFCAHSIRQRSPAYSACDEKNRSRRFNWKTPFIYLIILFICQKIHHL</sequence>
<evidence type="ECO:0000256" key="2">
    <source>
        <dbReference type="ARBA" id="ARBA00010627"/>
    </source>
</evidence>
<evidence type="ECO:0000313" key="5">
    <source>
        <dbReference type="EnsemblMetazoa" id="GBRI008568-PA"/>
    </source>
</evidence>
<dbReference type="AlphaFoldDB" id="A0A1A9W742"/>
<dbReference type="VEuPathDB" id="VectorBase:GBRI008568"/>
<dbReference type="EnsemblMetazoa" id="GBRI008568-RA">
    <property type="protein sequence ID" value="GBRI008568-PA"/>
    <property type="gene ID" value="GBRI008568"/>
</dbReference>
<dbReference type="GO" id="GO:0071230">
    <property type="term" value="P:cellular response to amino acid stimulus"/>
    <property type="evidence" value="ECO:0007669"/>
    <property type="project" value="InterPro"/>
</dbReference>
<proteinExistence type="inferred from homology"/>
<accession>A0A1A9W742</accession>
<dbReference type="Proteomes" id="UP000091820">
    <property type="component" value="Unassembled WGS sequence"/>
</dbReference>
<keyword evidence="6" id="KW-1185">Reference proteome</keyword>
<dbReference type="GO" id="GO:0005764">
    <property type="term" value="C:lysosome"/>
    <property type="evidence" value="ECO:0007669"/>
    <property type="project" value="UniProtKB-SubCell"/>
</dbReference>
<evidence type="ECO:0000256" key="4">
    <source>
        <dbReference type="ARBA" id="ARBA00032690"/>
    </source>
</evidence>
<comment type="similarity">
    <text evidence="2">Belongs to the LAMTOR4 family.</text>
</comment>
<dbReference type="PANTHER" id="PTHR33967:SF1">
    <property type="entry name" value="RAGULATOR COMPLEX PROTEIN LAMTOR4"/>
    <property type="match status" value="1"/>
</dbReference>
<dbReference type="STRING" id="37001.A0A1A9W742"/>
<evidence type="ECO:0000313" key="6">
    <source>
        <dbReference type="Proteomes" id="UP000091820"/>
    </source>
</evidence>
<dbReference type="SUPFAM" id="SSF103196">
    <property type="entry name" value="Roadblock/LC7 domain"/>
    <property type="match status" value="1"/>
</dbReference>
<dbReference type="GO" id="GO:0005085">
    <property type="term" value="F:guanyl-nucleotide exchange factor activity"/>
    <property type="evidence" value="ECO:0007669"/>
    <property type="project" value="TreeGrafter"/>
</dbReference>
<keyword evidence="3" id="KW-0458">Lysosome</keyword>
<evidence type="ECO:0000256" key="1">
    <source>
        <dbReference type="ARBA" id="ARBA00004371"/>
    </source>
</evidence>
<reference evidence="6" key="1">
    <citation type="submission" date="2014-03" db="EMBL/GenBank/DDBJ databases">
        <authorList>
            <person name="Aksoy S."/>
            <person name="Warren W."/>
            <person name="Wilson R.K."/>
        </authorList>
    </citation>
    <scope>NUCLEOTIDE SEQUENCE [LARGE SCALE GENOMIC DNA]</scope>
    <source>
        <strain evidence="6">IAEA</strain>
    </source>
</reference>
<organism evidence="5 6">
    <name type="scientific">Glossina brevipalpis</name>
    <dbReference type="NCBI Taxonomy" id="37001"/>
    <lineage>
        <taxon>Eukaryota</taxon>
        <taxon>Metazoa</taxon>
        <taxon>Ecdysozoa</taxon>
        <taxon>Arthropoda</taxon>
        <taxon>Hexapoda</taxon>
        <taxon>Insecta</taxon>
        <taxon>Pterygota</taxon>
        <taxon>Neoptera</taxon>
        <taxon>Endopterygota</taxon>
        <taxon>Diptera</taxon>
        <taxon>Brachycera</taxon>
        <taxon>Muscomorpha</taxon>
        <taxon>Hippoboscoidea</taxon>
        <taxon>Glossinidae</taxon>
        <taxon>Glossina</taxon>
    </lineage>
</organism>